<dbReference type="Proteomes" id="UP001596084">
    <property type="component" value="Unassembled WGS sequence"/>
</dbReference>
<dbReference type="InterPro" id="IPR008620">
    <property type="entry name" value="FixH"/>
</dbReference>
<protein>
    <submittedName>
        <fullName evidence="3">FixH family protein</fullName>
    </submittedName>
</protein>
<keyword evidence="4" id="KW-1185">Reference proteome</keyword>
<dbReference type="Pfam" id="PF05751">
    <property type="entry name" value="FixH"/>
    <property type="match status" value="1"/>
</dbReference>
<proteinExistence type="predicted"/>
<sequence>MNPVNKTARHVSRISTAPPWWKEPYVWLVIAGPLSAVLACAVTAVYIMQGPEALVSDDAYREGIAISQKVQTARPPMQPALTGRNHSATGGKRDEQP</sequence>
<dbReference type="RefSeq" id="WP_068833641.1">
    <property type="nucleotide sequence ID" value="NZ_JBHSMX010000012.1"/>
</dbReference>
<gene>
    <name evidence="3" type="ORF">ACFPP7_08640</name>
</gene>
<organism evidence="3 4">
    <name type="scientific">Polaromonas jejuensis</name>
    <dbReference type="NCBI Taxonomy" id="457502"/>
    <lineage>
        <taxon>Bacteria</taxon>
        <taxon>Pseudomonadati</taxon>
        <taxon>Pseudomonadota</taxon>
        <taxon>Betaproteobacteria</taxon>
        <taxon>Burkholderiales</taxon>
        <taxon>Comamonadaceae</taxon>
        <taxon>Polaromonas</taxon>
    </lineage>
</organism>
<evidence type="ECO:0000313" key="3">
    <source>
        <dbReference type="EMBL" id="MFC5520981.1"/>
    </source>
</evidence>
<keyword evidence="2" id="KW-1133">Transmembrane helix</keyword>
<reference evidence="4" key="1">
    <citation type="journal article" date="2019" name="Int. J. Syst. Evol. Microbiol.">
        <title>The Global Catalogue of Microorganisms (GCM) 10K type strain sequencing project: providing services to taxonomists for standard genome sequencing and annotation.</title>
        <authorList>
            <consortium name="The Broad Institute Genomics Platform"/>
            <consortium name="The Broad Institute Genome Sequencing Center for Infectious Disease"/>
            <person name="Wu L."/>
            <person name="Ma J."/>
        </authorList>
    </citation>
    <scope>NUCLEOTIDE SEQUENCE [LARGE SCALE GENOMIC DNA]</scope>
    <source>
        <strain evidence="4">CGMCC 4.7277</strain>
    </source>
</reference>
<evidence type="ECO:0000256" key="2">
    <source>
        <dbReference type="SAM" id="Phobius"/>
    </source>
</evidence>
<evidence type="ECO:0000313" key="4">
    <source>
        <dbReference type="Proteomes" id="UP001596084"/>
    </source>
</evidence>
<dbReference type="EMBL" id="JBHSMX010000012">
    <property type="protein sequence ID" value="MFC5520981.1"/>
    <property type="molecule type" value="Genomic_DNA"/>
</dbReference>
<keyword evidence="2" id="KW-0472">Membrane</keyword>
<feature type="transmembrane region" description="Helical" evidence="2">
    <location>
        <begin position="25"/>
        <end position="47"/>
    </location>
</feature>
<feature type="region of interest" description="Disordered" evidence="1">
    <location>
        <begin position="71"/>
        <end position="97"/>
    </location>
</feature>
<keyword evidence="2" id="KW-0812">Transmembrane</keyword>
<accession>A0ABW0Q803</accession>
<comment type="caution">
    <text evidence="3">The sequence shown here is derived from an EMBL/GenBank/DDBJ whole genome shotgun (WGS) entry which is preliminary data.</text>
</comment>
<name>A0ABW0Q803_9BURK</name>
<evidence type="ECO:0000256" key="1">
    <source>
        <dbReference type="SAM" id="MobiDB-lite"/>
    </source>
</evidence>